<feature type="transmembrane region" description="Helical" evidence="5">
    <location>
        <begin position="140"/>
        <end position="162"/>
    </location>
</feature>
<dbReference type="AlphaFoldDB" id="D6RLJ4"/>
<evidence type="ECO:0000313" key="7">
    <source>
        <dbReference type="Proteomes" id="UP000001861"/>
    </source>
</evidence>
<name>D6RLJ4_COPC7</name>
<protein>
    <submittedName>
        <fullName evidence="6">Uncharacterized protein</fullName>
    </submittedName>
</protein>
<dbReference type="GeneID" id="9378845"/>
<dbReference type="EMBL" id="AACS02000003">
    <property type="protein sequence ID" value="EFI28086.1"/>
    <property type="molecule type" value="Genomic_DNA"/>
</dbReference>
<dbReference type="GO" id="GO:0007189">
    <property type="term" value="P:adenylate cyclase-activating G protein-coupled receptor signaling pathway"/>
    <property type="evidence" value="ECO:0007669"/>
    <property type="project" value="TreeGrafter"/>
</dbReference>
<dbReference type="PANTHER" id="PTHR23112:SF37">
    <property type="entry name" value="G PROTEIN-COUPLED RECEPTOR GPR1"/>
    <property type="match status" value="1"/>
</dbReference>
<dbReference type="Gene3D" id="1.20.1070.10">
    <property type="entry name" value="Rhodopsin 7-helix transmembrane proteins"/>
    <property type="match status" value="1"/>
</dbReference>
<dbReference type="HOGENOM" id="CLU_1107062_0_0_1"/>
<dbReference type="RefSeq" id="XP_002911580.1">
    <property type="nucleotide sequence ID" value="XM_002911534.1"/>
</dbReference>
<comment type="caution">
    <text evidence="6">The sequence shown here is derived from an EMBL/GenBank/DDBJ whole genome shotgun (WGS) entry which is preliminary data.</text>
</comment>
<dbReference type="InParanoid" id="D6RLJ4"/>
<dbReference type="OMA" id="LINIAWI"/>
<evidence type="ECO:0000256" key="1">
    <source>
        <dbReference type="ARBA" id="ARBA00004141"/>
    </source>
</evidence>
<evidence type="ECO:0000256" key="3">
    <source>
        <dbReference type="ARBA" id="ARBA00022989"/>
    </source>
</evidence>
<sequence>MSSIHEDGQTGNFTIGQQLFMFLYVEASLLSGLAVTVLLLYKLTVFVRRKRSANNDEEAEADAADSSLFLSLMVGEILRSIGGGFSIRWILEGVISQGKLCQAQGYIKLIGTNIIDFSTGAITIHTFTVLILRWKPPKHIVKYLTAAVWVIVVLIELITFAVHPKDLMGPTGYWCWIPRTHTVAQVMAEYFWMWLIGLITLVLYTVGYFVLKRNPATTHEAEEMRSIARQLLWQVQFLLSLQLPPLYFLPP</sequence>
<proteinExistence type="predicted"/>
<organism evidence="6 7">
    <name type="scientific">Coprinopsis cinerea (strain Okayama-7 / 130 / ATCC MYA-4618 / FGSC 9003)</name>
    <name type="common">Inky cap fungus</name>
    <name type="synonym">Hormographiella aspergillata</name>
    <dbReference type="NCBI Taxonomy" id="240176"/>
    <lineage>
        <taxon>Eukaryota</taxon>
        <taxon>Fungi</taxon>
        <taxon>Dikarya</taxon>
        <taxon>Basidiomycota</taxon>
        <taxon>Agaricomycotina</taxon>
        <taxon>Agaricomycetes</taxon>
        <taxon>Agaricomycetidae</taxon>
        <taxon>Agaricales</taxon>
        <taxon>Agaricineae</taxon>
        <taxon>Psathyrellaceae</taxon>
        <taxon>Coprinopsis</taxon>
    </lineage>
</organism>
<dbReference type="PANTHER" id="PTHR23112">
    <property type="entry name" value="G PROTEIN-COUPLED RECEPTOR 157-RELATED"/>
    <property type="match status" value="1"/>
</dbReference>
<dbReference type="Proteomes" id="UP000001861">
    <property type="component" value="Unassembled WGS sequence"/>
</dbReference>
<gene>
    <name evidence="6" type="ORF">CC1G_14113</name>
</gene>
<evidence type="ECO:0000256" key="5">
    <source>
        <dbReference type="SAM" id="Phobius"/>
    </source>
</evidence>
<keyword evidence="2 5" id="KW-0812">Transmembrane</keyword>
<dbReference type="OrthoDB" id="3045004at2759"/>
<keyword evidence="4 5" id="KW-0472">Membrane</keyword>
<keyword evidence="3 5" id="KW-1133">Transmembrane helix</keyword>
<feature type="transmembrane region" description="Helical" evidence="5">
    <location>
        <begin position="20"/>
        <end position="41"/>
    </location>
</feature>
<evidence type="ECO:0000313" key="6">
    <source>
        <dbReference type="EMBL" id="EFI28086.1"/>
    </source>
</evidence>
<dbReference type="STRING" id="240176.D6RLJ4"/>
<keyword evidence="7" id="KW-1185">Reference proteome</keyword>
<feature type="transmembrane region" description="Helical" evidence="5">
    <location>
        <begin position="191"/>
        <end position="211"/>
    </location>
</feature>
<comment type="subcellular location">
    <subcellularLocation>
        <location evidence="1">Membrane</location>
        <topology evidence="1">Multi-pass membrane protein</topology>
    </subcellularLocation>
</comment>
<accession>D6RLJ4</accession>
<evidence type="ECO:0000256" key="2">
    <source>
        <dbReference type="ARBA" id="ARBA00022692"/>
    </source>
</evidence>
<dbReference type="VEuPathDB" id="FungiDB:CC1G_14113"/>
<dbReference type="GO" id="GO:0005886">
    <property type="term" value="C:plasma membrane"/>
    <property type="evidence" value="ECO:0007669"/>
    <property type="project" value="TreeGrafter"/>
</dbReference>
<dbReference type="GO" id="GO:0004930">
    <property type="term" value="F:G protein-coupled receptor activity"/>
    <property type="evidence" value="ECO:0007669"/>
    <property type="project" value="TreeGrafter"/>
</dbReference>
<reference evidence="6 7" key="1">
    <citation type="journal article" date="2010" name="Proc. Natl. Acad. Sci. U.S.A.">
        <title>Insights into evolution of multicellular fungi from the assembled chromosomes of the mushroom Coprinopsis cinerea (Coprinus cinereus).</title>
        <authorList>
            <person name="Stajich J.E."/>
            <person name="Wilke S.K."/>
            <person name="Ahren D."/>
            <person name="Au C.H."/>
            <person name="Birren B.W."/>
            <person name="Borodovsky M."/>
            <person name="Burns C."/>
            <person name="Canback B."/>
            <person name="Casselton L.A."/>
            <person name="Cheng C.K."/>
            <person name="Deng J."/>
            <person name="Dietrich F.S."/>
            <person name="Fargo D.C."/>
            <person name="Farman M.L."/>
            <person name="Gathman A.C."/>
            <person name="Goldberg J."/>
            <person name="Guigo R."/>
            <person name="Hoegger P.J."/>
            <person name="Hooker J.B."/>
            <person name="Huggins A."/>
            <person name="James T.Y."/>
            <person name="Kamada T."/>
            <person name="Kilaru S."/>
            <person name="Kodira C."/>
            <person name="Kues U."/>
            <person name="Kupfer D."/>
            <person name="Kwan H.S."/>
            <person name="Lomsadze A."/>
            <person name="Li W."/>
            <person name="Lilly W.W."/>
            <person name="Ma L.J."/>
            <person name="Mackey A.J."/>
            <person name="Manning G."/>
            <person name="Martin F."/>
            <person name="Muraguchi H."/>
            <person name="Natvig D.O."/>
            <person name="Palmerini H."/>
            <person name="Ramesh M.A."/>
            <person name="Rehmeyer C.J."/>
            <person name="Roe B.A."/>
            <person name="Shenoy N."/>
            <person name="Stanke M."/>
            <person name="Ter-Hovhannisyan V."/>
            <person name="Tunlid A."/>
            <person name="Velagapudi R."/>
            <person name="Vision T.J."/>
            <person name="Zeng Q."/>
            <person name="Zolan M.E."/>
            <person name="Pukkila P.J."/>
        </authorList>
    </citation>
    <scope>NUCLEOTIDE SEQUENCE [LARGE SCALE GENOMIC DNA]</scope>
    <source>
        <strain evidence="7">Okayama-7 / 130 / ATCC MYA-4618 / FGSC 9003</strain>
    </source>
</reference>
<evidence type="ECO:0000256" key="4">
    <source>
        <dbReference type="ARBA" id="ARBA00023136"/>
    </source>
</evidence>
<dbReference type="KEGG" id="cci:CC1G_14113"/>